<keyword evidence="2" id="KW-0472">Membrane</keyword>
<feature type="coiled-coil region" evidence="1">
    <location>
        <begin position="141"/>
        <end position="168"/>
    </location>
</feature>
<reference evidence="3" key="1">
    <citation type="submission" date="2018-05" db="EMBL/GenBank/DDBJ databases">
        <authorList>
            <person name="Lanie J.A."/>
            <person name="Ng W.-L."/>
            <person name="Kazmierczak K.M."/>
            <person name="Andrzejewski T.M."/>
            <person name="Davidsen T.M."/>
            <person name="Wayne K.J."/>
            <person name="Tettelin H."/>
            <person name="Glass J.I."/>
            <person name="Rusch D."/>
            <person name="Podicherti R."/>
            <person name="Tsui H.-C.T."/>
            <person name="Winkler M.E."/>
        </authorList>
    </citation>
    <scope>NUCLEOTIDE SEQUENCE</scope>
</reference>
<dbReference type="EMBL" id="UINC01145964">
    <property type="protein sequence ID" value="SVD36409.1"/>
    <property type="molecule type" value="Genomic_DNA"/>
</dbReference>
<feature type="transmembrane region" description="Helical" evidence="2">
    <location>
        <begin position="91"/>
        <end position="110"/>
    </location>
</feature>
<proteinExistence type="predicted"/>
<keyword evidence="2" id="KW-0812">Transmembrane</keyword>
<accession>A0A382UQ82</accession>
<organism evidence="3">
    <name type="scientific">marine metagenome</name>
    <dbReference type="NCBI Taxonomy" id="408172"/>
    <lineage>
        <taxon>unclassified sequences</taxon>
        <taxon>metagenomes</taxon>
        <taxon>ecological metagenomes</taxon>
    </lineage>
</organism>
<evidence type="ECO:0000256" key="2">
    <source>
        <dbReference type="SAM" id="Phobius"/>
    </source>
</evidence>
<evidence type="ECO:0000256" key="1">
    <source>
        <dbReference type="SAM" id="Coils"/>
    </source>
</evidence>
<name>A0A382UQ82_9ZZZZ</name>
<dbReference type="AlphaFoldDB" id="A0A382UQ82"/>
<keyword evidence="1" id="KW-0175">Coiled coil</keyword>
<sequence>MAIAEKIKTLTVTEFNLIANKDPHGSYDRRTRETLQHIIHKLKNNHETHTDLERKLFYKFSNAKFDALAKKSKQVQFEVMRYRLSSNAKHSIKLIASALCVLVLSGYIAYKFILDTGTRQRVDIALNDRLNKVGLVSKKGMEKIRQTLQTATNKLQETSKENEQLSQVVEQMIYNNRVTENLKYILKEIYNDPKTKYIKTKDLNIIKYGNKEIGRYKNDPKLWYVLGVVKQGVMRIFYADEEVLQIRA</sequence>
<evidence type="ECO:0000313" key="3">
    <source>
        <dbReference type="EMBL" id="SVD36409.1"/>
    </source>
</evidence>
<protein>
    <submittedName>
        <fullName evidence="3">Uncharacterized protein</fullName>
    </submittedName>
</protein>
<gene>
    <name evidence="3" type="ORF">METZ01_LOCUS389263</name>
</gene>
<feature type="non-terminal residue" evidence="3">
    <location>
        <position position="248"/>
    </location>
</feature>
<keyword evidence="2" id="KW-1133">Transmembrane helix</keyword>